<feature type="region of interest" description="Disordered" evidence="1">
    <location>
        <begin position="322"/>
        <end position="359"/>
    </location>
</feature>
<keyword evidence="3" id="KW-1185">Reference proteome</keyword>
<dbReference type="HOGENOM" id="CLU_584006_0_0_1"/>
<evidence type="ECO:0000313" key="3">
    <source>
        <dbReference type="Proteomes" id="UP000030669"/>
    </source>
</evidence>
<gene>
    <name evidence="2" type="ORF">GLOTRDRAFT_123734</name>
</gene>
<sequence length="468" mass="51115">MEQVDRPEHMHFSPALKDRELAYNEGMCDIADAATGMARISDALFVGFAVRPEWDPSKPLDPCQIQVDVIRTRQWKMDGNRHWQETINKIIKLLQDEVAAEHILRYRKRAGNFLPHLGYVDTGHGLHEIDVHLSPRVSRGAVSATATPAGPSLPVPRLSPAAEAPATPRRPRTAATAPTSQNQNPTVTKALNPPQTPGPWAPPPSKPRPAATPCSRANAEAQTQPMPATPATTPKPEEPACPSGHATSRSQSGETPIHQVSTSDAKDTTAPRKHSGKGKARDRPESIKPFAGTYHPNGIYPRLPSGEGNMFRRFVERRASEQREIIDISSGDEELTGPSPRRRQQAQWSPESGQQQAVEAQAVRRQAAATGEVQGTFVDDPPPYDATGDIRMFGFSDAVVSFLEARKISIEGCALVSKGIDYEVDVWPHYFCQAGLSSDDAFALGEPIFENMDLDAKLVLGFLNDDDD</sequence>
<dbReference type="GeneID" id="19300991"/>
<reference evidence="2 3" key="1">
    <citation type="journal article" date="2012" name="Science">
        <title>The Paleozoic origin of enzymatic lignin decomposition reconstructed from 31 fungal genomes.</title>
        <authorList>
            <person name="Floudas D."/>
            <person name="Binder M."/>
            <person name="Riley R."/>
            <person name="Barry K."/>
            <person name="Blanchette R.A."/>
            <person name="Henrissat B."/>
            <person name="Martinez A.T."/>
            <person name="Otillar R."/>
            <person name="Spatafora J.W."/>
            <person name="Yadav J.S."/>
            <person name="Aerts A."/>
            <person name="Benoit I."/>
            <person name="Boyd A."/>
            <person name="Carlson A."/>
            <person name="Copeland A."/>
            <person name="Coutinho P.M."/>
            <person name="de Vries R.P."/>
            <person name="Ferreira P."/>
            <person name="Findley K."/>
            <person name="Foster B."/>
            <person name="Gaskell J."/>
            <person name="Glotzer D."/>
            <person name="Gorecki P."/>
            <person name="Heitman J."/>
            <person name="Hesse C."/>
            <person name="Hori C."/>
            <person name="Igarashi K."/>
            <person name="Jurgens J.A."/>
            <person name="Kallen N."/>
            <person name="Kersten P."/>
            <person name="Kohler A."/>
            <person name="Kuees U."/>
            <person name="Kumar T.K.A."/>
            <person name="Kuo A."/>
            <person name="LaButti K."/>
            <person name="Larrondo L.F."/>
            <person name="Lindquist E."/>
            <person name="Ling A."/>
            <person name="Lombard V."/>
            <person name="Lucas S."/>
            <person name="Lundell T."/>
            <person name="Martin R."/>
            <person name="McLaughlin D.J."/>
            <person name="Morgenstern I."/>
            <person name="Morin E."/>
            <person name="Murat C."/>
            <person name="Nagy L.G."/>
            <person name="Nolan M."/>
            <person name="Ohm R.A."/>
            <person name="Patyshakuliyeva A."/>
            <person name="Rokas A."/>
            <person name="Ruiz-Duenas F.J."/>
            <person name="Sabat G."/>
            <person name="Salamov A."/>
            <person name="Samejima M."/>
            <person name="Schmutz J."/>
            <person name="Slot J.C."/>
            <person name="St John F."/>
            <person name="Stenlid J."/>
            <person name="Sun H."/>
            <person name="Sun S."/>
            <person name="Syed K."/>
            <person name="Tsang A."/>
            <person name="Wiebenga A."/>
            <person name="Young D."/>
            <person name="Pisabarro A."/>
            <person name="Eastwood D.C."/>
            <person name="Martin F."/>
            <person name="Cullen D."/>
            <person name="Grigoriev I.V."/>
            <person name="Hibbett D.S."/>
        </authorList>
    </citation>
    <scope>NUCLEOTIDE SEQUENCE [LARGE SCALE GENOMIC DNA]</scope>
    <source>
        <strain evidence="2 3">ATCC 11539</strain>
    </source>
</reference>
<dbReference type="Proteomes" id="UP000030669">
    <property type="component" value="Unassembled WGS sequence"/>
</dbReference>
<dbReference type="EMBL" id="KB469296">
    <property type="protein sequence ID" value="EPQ59976.1"/>
    <property type="molecule type" value="Genomic_DNA"/>
</dbReference>
<protein>
    <submittedName>
        <fullName evidence="2">Uncharacterized protein</fullName>
    </submittedName>
</protein>
<dbReference type="KEGG" id="gtr:GLOTRDRAFT_123734"/>
<feature type="compositionally biased region" description="Low complexity" evidence="1">
    <location>
        <begin position="208"/>
        <end position="234"/>
    </location>
</feature>
<accession>S7QJV1</accession>
<name>S7QJV1_GLOTA</name>
<proteinExistence type="predicted"/>
<organism evidence="2 3">
    <name type="scientific">Gloeophyllum trabeum (strain ATCC 11539 / FP-39264 / Madison 617)</name>
    <name type="common">Brown rot fungus</name>
    <dbReference type="NCBI Taxonomy" id="670483"/>
    <lineage>
        <taxon>Eukaryota</taxon>
        <taxon>Fungi</taxon>
        <taxon>Dikarya</taxon>
        <taxon>Basidiomycota</taxon>
        <taxon>Agaricomycotina</taxon>
        <taxon>Agaricomycetes</taxon>
        <taxon>Gloeophyllales</taxon>
        <taxon>Gloeophyllaceae</taxon>
        <taxon>Gloeophyllum</taxon>
    </lineage>
</organism>
<feature type="compositionally biased region" description="Low complexity" evidence="1">
    <location>
        <begin position="160"/>
        <end position="179"/>
    </location>
</feature>
<dbReference type="OrthoDB" id="2691608at2759"/>
<evidence type="ECO:0000256" key="1">
    <source>
        <dbReference type="SAM" id="MobiDB-lite"/>
    </source>
</evidence>
<dbReference type="RefSeq" id="XP_007860478.1">
    <property type="nucleotide sequence ID" value="XM_007862287.1"/>
</dbReference>
<feature type="compositionally biased region" description="Polar residues" evidence="1">
    <location>
        <begin position="245"/>
        <end position="263"/>
    </location>
</feature>
<feature type="compositionally biased region" description="Pro residues" evidence="1">
    <location>
        <begin position="194"/>
        <end position="207"/>
    </location>
</feature>
<feature type="compositionally biased region" description="Polar residues" evidence="1">
    <location>
        <begin position="180"/>
        <end position="189"/>
    </location>
</feature>
<dbReference type="AlphaFoldDB" id="S7QJV1"/>
<feature type="region of interest" description="Disordered" evidence="1">
    <location>
        <begin position="142"/>
        <end position="303"/>
    </location>
</feature>
<evidence type="ECO:0000313" key="2">
    <source>
        <dbReference type="EMBL" id="EPQ59976.1"/>
    </source>
</evidence>